<reference evidence="3 4" key="1">
    <citation type="submission" date="2016-10" db="EMBL/GenBank/DDBJ databases">
        <authorList>
            <person name="de Groot N.N."/>
        </authorList>
    </citation>
    <scope>NUCLEOTIDE SEQUENCE [LARGE SCALE GENOMIC DNA]</scope>
    <source>
        <strain evidence="3 4">DSM 6793</strain>
    </source>
</reference>
<keyword evidence="4" id="KW-1185">Reference proteome</keyword>
<dbReference type="PROSITE" id="PS50943">
    <property type="entry name" value="HTH_CROC1"/>
    <property type="match status" value="1"/>
</dbReference>
<evidence type="ECO:0000256" key="1">
    <source>
        <dbReference type="ARBA" id="ARBA00023125"/>
    </source>
</evidence>
<dbReference type="GO" id="GO:0003677">
    <property type="term" value="F:DNA binding"/>
    <property type="evidence" value="ECO:0007669"/>
    <property type="project" value="UniProtKB-KW"/>
</dbReference>
<dbReference type="OrthoDB" id="9796786at2"/>
<dbReference type="PANTHER" id="PTHR46558:SF11">
    <property type="entry name" value="HTH-TYPE TRANSCRIPTIONAL REGULATOR XRE"/>
    <property type="match status" value="1"/>
</dbReference>
<evidence type="ECO:0000313" key="3">
    <source>
        <dbReference type="EMBL" id="SFC81754.1"/>
    </source>
</evidence>
<dbReference type="EMBL" id="FOLE01000010">
    <property type="protein sequence ID" value="SFC81754.1"/>
    <property type="molecule type" value="Genomic_DNA"/>
</dbReference>
<dbReference type="InterPro" id="IPR001387">
    <property type="entry name" value="Cro/C1-type_HTH"/>
</dbReference>
<dbReference type="SUPFAM" id="SSF47413">
    <property type="entry name" value="lambda repressor-like DNA-binding domains"/>
    <property type="match status" value="1"/>
</dbReference>
<dbReference type="AlphaFoldDB" id="A0A1I1M8S2"/>
<feature type="domain" description="HTH cro/C1-type" evidence="2">
    <location>
        <begin position="10"/>
        <end position="64"/>
    </location>
</feature>
<dbReference type="CDD" id="cd00093">
    <property type="entry name" value="HTH_XRE"/>
    <property type="match status" value="1"/>
</dbReference>
<dbReference type="SMART" id="SM00530">
    <property type="entry name" value="HTH_XRE"/>
    <property type="match status" value="1"/>
</dbReference>
<dbReference type="Proteomes" id="UP000199514">
    <property type="component" value="Unassembled WGS sequence"/>
</dbReference>
<protein>
    <submittedName>
        <fullName evidence="3">DNA-binding transcriptional regulator, XRE-family HTH domain</fullName>
    </submittedName>
</protein>
<dbReference type="RefSeq" id="WP_091515097.1">
    <property type="nucleotide sequence ID" value="NZ_FOLE01000010.1"/>
</dbReference>
<dbReference type="Gene3D" id="1.10.260.40">
    <property type="entry name" value="lambda repressor-like DNA-binding domains"/>
    <property type="match status" value="1"/>
</dbReference>
<proteinExistence type="predicted"/>
<evidence type="ECO:0000259" key="2">
    <source>
        <dbReference type="PROSITE" id="PS50943"/>
    </source>
</evidence>
<dbReference type="Pfam" id="PF01381">
    <property type="entry name" value="HTH_3"/>
    <property type="match status" value="1"/>
</dbReference>
<accession>A0A1I1M8S2</accession>
<dbReference type="STRING" id="927664.SAMN05421780_11080"/>
<dbReference type="PANTHER" id="PTHR46558">
    <property type="entry name" value="TRACRIPTIONAL REGULATORY PROTEIN-RELATED-RELATED"/>
    <property type="match status" value="1"/>
</dbReference>
<gene>
    <name evidence="3" type="ORF">SAMN05421780_11080</name>
</gene>
<evidence type="ECO:0000313" key="4">
    <source>
        <dbReference type="Proteomes" id="UP000199514"/>
    </source>
</evidence>
<dbReference type="InterPro" id="IPR010982">
    <property type="entry name" value="Lambda_DNA-bd_dom_sf"/>
</dbReference>
<name>A0A1I1M8S2_9BACT</name>
<keyword evidence="1 3" id="KW-0238">DNA-binding</keyword>
<sequence>MNKKTIGLIIKDLRTKNKMKQKDVAQAIGVTSAAISDYEVGKSNPSDEKIELLATLFKVPIDFFYEKQKTSKLNLNQVPEMGDWKEEIKEEIRAMREKMQDEIDFYRNELSYFKDALKEAHEQLRAKDRFIENLFEKSGKPKVSKEPRREYFLDLGAQVAVAQRA</sequence>
<organism evidence="3 4">
    <name type="scientific">Flexibacter flexilis DSM 6793</name>
    <dbReference type="NCBI Taxonomy" id="927664"/>
    <lineage>
        <taxon>Bacteria</taxon>
        <taxon>Pseudomonadati</taxon>
        <taxon>Bacteroidota</taxon>
        <taxon>Cytophagia</taxon>
        <taxon>Cytophagales</taxon>
        <taxon>Flexibacteraceae</taxon>
        <taxon>Flexibacter</taxon>
    </lineage>
</organism>